<protein>
    <recommendedName>
        <fullName evidence="3">DUF3024 domain-containing protein</fullName>
    </recommendedName>
</protein>
<dbReference type="AlphaFoldDB" id="A0A2U3B571"/>
<name>A0A2U3B571_9VIBR</name>
<evidence type="ECO:0000313" key="1">
    <source>
        <dbReference type="EMBL" id="PWI31948.1"/>
    </source>
</evidence>
<sequence length="119" mass="14022">MSISEIEQYRLEKAVRALCCSRNQNTPVEQGKLQYEIYTGGVIFSELDFLLDSSHCNSDNPIAKLEYDKRDEHWMLYVAQHDPEEPGVQTWLPYPNLSKQETFDPLLEILEEDPQHMFW</sequence>
<keyword evidence="2" id="KW-1185">Reference proteome</keyword>
<evidence type="ECO:0008006" key="3">
    <source>
        <dbReference type="Google" id="ProtNLM"/>
    </source>
</evidence>
<dbReference type="Proteomes" id="UP000245362">
    <property type="component" value="Unassembled WGS sequence"/>
</dbReference>
<dbReference type="EMBL" id="QFWT01000013">
    <property type="protein sequence ID" value="PWI31948.1"/>
    <property type="molecule type" value="Genomic_DNA"/>
</dbReference>
<dbReference type="RefSeq" id="WP_109321107.1">
    <property type="nucleotide sequence ID" value="NZ_QFWT01000013.1"/>
</dbReference>
<organism evidence="1 2">
    <name type="scientific">Vibrio albus</name>
    <dbReference type="NCBI Taxonomy" id="2200953"/>
    <lineage>
        <taxon>Bacteria</taxon>
        <taxon>Pseudomonadati</taxon>
        <taxon>Pseudomonadota</taxon>
        <taxon>Gammaproteobacteria</taxon>
        <taxon>Vibrionales</taxon>
        <taxon>Vibrionaceae</taxon>
        <taxon>Vibrio</taxon>
    </lineage>
</organism>
<dbReference type="InterPro" id="IPR021388">
    <property type="entry name" value="DUF3024"/>
</dbReference>
<dbReference type="OrthoDB" id="5900883at2"/>
<comment type="caution">
    <text evidence="1">The sequence shown here is derived from an EMBL/GenBank/DDBJ whole genome shotgun (WGS) entry which is preliminary data.</text>
</comment>
<dbReference type="Pfam" id="PF11225">
    <property type="entry name" value="DUF3024"/>
    <property type="match status" value="1"/>
</dbReference>
<accession>A0A2U3B571</accession>
<proteinExistence type="predicted"/>
<reference evidence="1 2" key="1">
    <citation type="submission" date="2018-05" db="EMBL/GenBank/DDBJ databases">
        <title>Vibrio limimaris sp. nov., isolated from marine sediment.</title>
        <authorList>
            <person name="Li C.-M."/>
        </authorList>
    </citation>
    <scope>NUCLEOTIDE SEQUENCE [LARGE SCALE GENOMIC DNA]</scope>
    <source>
        <strain evidence="1 2">E4404</strain>
    </source>
</reference>
<gene>
    <name evidence="1" type="ORF">DI392_18145</name>
</gene>
<evidence type="ECO:0000313" key="2">
    <source>
        <dbReference type="Proteomes" id="UP000245362"/>
    </source>
</evidence>